<comment type="caution">
    <text evidence="3">The sequence shown here is derived from an EMBL/GenBank/DDBJ whole genome shotgun (WGS) entry which is preliminary data.</text>
</comment>
<dbReference type="Pfam" id="PF04909">
    <property type="entry name" value="Amidohydro_2"/>
    <property type="match status" value="1"/>
</dbReference>
<dbReference type="PANTHER" id="PTHR21240">
    <property type="entry name" value="2-AMINO-3-CARBOXYLMUCONATE-6-SEMIALDEHYDE DECARBOXYLASE"/>
    <property type="match status" value="1"/>
</dbReference>
<dbReference type="InterPro" id="IPR006680">
    <property type="entry name" value="Amidohydro-rel"/>
</dbReference>
<dbReference type="Proteomes" id="UP001597368">
    <property type="component" value="Unassembled WGS sequence"/>
</dbReference>
<evidence type="ECO:0000256" key="1">
    <source>
        <dbReference type="ARBA" id="ARBA00023239"/>
    </source>
</evidence>
<keyword evidence="1" id="KW-0456">Lyase</keyword>
<name>A0ABW4TB06_9ACTN</name>
<gene>
    <name evidence="3" type="ORF">ACFSKW_47825</name>
</gene>
<dbReference type="EMBL" id="JBHUFV010000080">
    <property type="protein sequence ID" value="MFD1939197.1"/>
    <property type="molecule type" value="Genomic_DNA"/>
</dbReference>
<dbReference type="PANTHER" id="PTHR21240:SF19">
    <property type="entry name" value="CATALYTIC_ HYDROLASE"/>
    <property type="match status" value="1"/>
</dbReference>
<dbReference type="RefSeq" id="WP_379581278.1">
    <property type="nucleotide sequence ID" value="NZ_JBHUFV010000080.1"/>
</dbReference>
<dbReference type="SUPFAM" id="SSF51556">
    <property type="entry name" value="Metallo-dependent hydrolases"/>
    <property type="match status" value="1"/>
</dbReference>
<dbReference type="InterPro" id="IPR032465">
    <property type="entry name" value="ACMSD"/>
</dbReference>
<evidence type="ECO:0000313" key="3">
    <source>
        <dbReference type="EMBL" id="MFD1939197.1"/>
    </source>
</evidence>
<dbReference type="InterPro" id="IPR032466">
    <property type="entry name" value="Metal_Hydrolase"/>
</dbReference>
<evidence type="ECO:0000313" key="4">
    <source>
        <dbReference type="Proteomes" id="UP001597368"/>
    </source>
</evidence>
<proteinExistence type="predicted"/>
<evidence type="ECO:0000259" key="2">
    <source>
        <dbReference type="Pfam" id="PF04909"/>
    </source>
</evidence>
<organism evidence="3 4">
    <name type="scientific">Nonomuraea mangrovi</name>
    <dbReference type="NCBI Taxonomy" id="2316207"/>
    <lineage>
        <taxon>Bacteria</taxon>
        <taxon>Bacillati</taxon>
        <taxon>Actinomycetota</taxon>
        <taxon>Actinomycetes</taxon>
        <taxon>Streptosporangiales</taxon>
        <taxon>Streptosporangiaceae</taxon>
        <taxon>Nonomuraea</taxon>
    </lineage>
</organism>
<reference evidence="4" key="1">
    <citation type="journal article" date="2019" name="Int. J. Syst. Evol. Microbiol.">
        <title>The Global Catalogue of Microorganisms (GCM) 10K type strain sequencing project: providing services to taxonomists for standard genome sequencing and annotation.</title>
        <authorList>
            <consortium name="The Broad Institute Genomics Platform"/>
            <consortium name="The Broad Institute Genome Sequencing Center for Infectious Disease"/>
            <person name="Wu L."/>
            <person name="Ma J."/>
        </authorList>
    </citation>
    <scope>NUCLEOTIDE SEQUENCE [LARGE SCALE GENOMIC DNA]</scope>
    <source>
        <strain evidence="4">ICMP 6774ER</strain>
    </source>
</reference>
<keyword evidence="4" id="KW-1185">Reference proteome</keyword>
<feature type="domain" description="Amidohydrolase-related" evidence="2">
    <location>
        <begin position="71"/>
        <end position="273"/>
    </location>
</feature>
<protein>
    <submittedName>
        <fullName evidence="3">Amidohydrolase family protein</fullName>
    </submittedName>
</protein>
<dbReference type="Gene3D" id="3.20.20.140">
    <property type="entry name" value="Metal-dependent hydrolases"/>
    <property type="match status" value="1"/>
</dbReference>
<sequence length="284" mass="31445">MIIDVWAQPTMGGRPGRLPMPEIRRLFEKSGSADLIDTPVTPGELVTLMDAAGVDMLLLSAWHRPGGWVISNDDVATFTAAYPDRFAGLAAVNLAHPVAAVAELRRAVEELGFVGLRMVPWLWELPPDHRLYYPLYTTCVELGVPFCTQVGHTGPLKPSETGRPVPYLDRIALDLPELVIVGGHIGHPWTDEMIGVAWKHDNVFIDTSAYLPRYYPPQLVHFMNTYGRGKVMFGTNWPQLSHDRALAQVDELGLTPDAREDFLGGAARRVFKLGAEGWDPEKEG</sequence>
<accession>A0ABW4TB06</accession>